<keyword evidence="4 9" id="KW-0067">ATP-binding</keyword>
<dbReference type="GO" id="GO:0015416">
    <property type="term" value="F:ABC-type phosphonate transporter activity"/>
    <property type="evidence" value="ECO:0007669"/>
    <property type="project" value="InterPro"/>
</dbReference>
<dbReference type="AlphaFoldDB" id="A0A0R1U3N4"/>
<dbReference type="InterPro" id="IPR027417">
    <property type="entry name" value="P-loop_NTPase"/>
</dbReference>
<evidence type="ECO:0000256" key="3">
    <source>
        <dbReference type="ARBA" id="ARBA00022741"/>
    </source>
</evidence>
<dbReference type="PANTHER" id="PTHR43166:SF6">
    <property type="entry name" value="PHOSPHONATES IMPORT ATP-BINDING PROTEIN PHNC"/>
    <property type="match status" value="1"/>
</dbReference>
<dbReference type="Gene3D" id="3.40.50.300">
    <property type="entry name" value="P-loop containing nucleotide triphosphate hydrolases"/>
    <property type="match status" value="1"/>
</dbReference>
<name>A0A0R1U3N4_9LACO</name>
<keyword evidence="3" id="KW-0547">Nucleotide-binding</keyword>
<evidence type="ECO:0000256" key="4">
    <source>
        <dbReference type="ARBA" id="ARBA00022840"/>
    </source>
</evidence>
<dbReference type="PATRIC" id="fig|1423783.4.peg.1800"/>
<evidence type="ECO:0000256" key="5">
    <source>
        <dbReference type="ARBA" id="ARBA00022885"/>
    </source>
</evidence>
<protein>
    <submittedName>
        <fullName evidence="9">Phosphonate ABC transporter, ATP-binding protein</fullName>
    </submittedName>
</protein>
<reference evidence="9 10" key="1">
    <citation type="journal article" date="2015" name="Genome Announc.">
        <title>Expanding the biotechnology potential of lactobacilli through comparative genomics of 213 strains and associated genera.</title>
        <authorList>
            <person name="Sun Z."/>
            <person name="Harris H.M."/>
            <person name="McCann A."/>
            <person name="Guo C."/>
            <person name="Argimon S."/>
            <person name="Zhang W."/>
            <person name="Yang X."/>
            <person name="Jeffery I.B."/>
            <person name="Cooney J.C."/>
            <person name="Kagawa T.F."/>
            <person name="Liu W."/>
            <person name="Song Y."/>
            <person name="Salvetti E."/>
            <person name="Wrobel A."/>
            <person name="Rasinkangas P."/>
            <person name="Parkhill J."/>
            <person name="Rea M.C."/>
            <person name="O'Sullivan O."/>
            <person name="Ritari J."/>
            <person name="Douillard F.P."/>
            <person name="Paul Ross R."/>
            <person name="Yang R."/>
            <person name="Briner A.E."/>
            <person name="Felis G.E."/>
            <person name="de Vos W.M."/>
            <person name="Barrangou R."/>
            <person name="Klaenhammer T.R."/>
            <person name="Caufield P.W."/>
            <person name="Cui Y."/>
            <person name="Zhang H."/>
            <person name="O'Toole P.W."/>
        </authorList>
    </citation>
    <scope>NUCLEOTIDE SEQUENCE [LARGE SCALE GENOMIC DNA]</scope>
    <source>
        <strain evidence="9 10">DSM 15945</strain>
    </source>
</reference>
<feature type="domain" description="ABC transporter" evidence="8">
    <location>
        <begin position="2"/>
        <end position="241"/>
    </location>
</feature>
<dbReference type="CDD" id="cd03256">
    <property type="entry name" value="ABC_PhnC_transporter"/>
    <property type="match status" value="1"/>
</dbReference>
<dbReference type="PROSITE" id="PS50893">
    <property type="entry name" value="ABC_TRANSPORTER_2"/>
    <property type="match status" value="1"/>
</dbReference>
<evidence type="ECO:0000256" key="6">
    <source>
        <dbReference type="ARBA" id="ARBA00022967"/>
    </source>
</evidence>
<dbReference type="InterPro" id="IPR017871">
    <property type="entry name" value="ABC_transporter-like_CS"/>
</dbReference>
<keyword evidence="10" id="KW-1185">Reference proteome</keyword>
<dbReference type="InterPro" id="IPR003439">
    <property type="entry name" value="ABC_transporter-like_ATP-bd"/>
</dbReference>
<keyword evidence="7" id="KW-0472">Membrane</keyword>
<evidence type="ECO:0000313" key="10">
    <source>
        <dbReference type="Proteomes" id="UP000051922"/>
    </source>
</evidence>
<dbReference type="PANTHER" id="PTHR43166">
    <property type="entry name" value="AMINO ACID IMPORT ATP-BINDING PROTEIN"/>
    <property type="match status" value="1"/>
</dbReference>
<dbReference type="NCBIfam" id="TIGR02315">
    <property type="entry name" value="ABC_phnC"/>
    <property type="match status" value="1"/>
</dbReference>
<evidence type="ECO:0000256" key="7">
    <source>
        <dbReference type="ARBA" id="ARBA00023136"/>
    </source>
</evidence>
<dbReference type="PROSITE" id="PS00211">
    <property type="entry name" value="ABC_TRANSPORTER_1"/>
    <property type="match status" value="1"/>
</dbReference>
<dbReference type="Pfam" id="PF00005">
    <property type="entry name" value="ABC_tran"/>
    <property type="match status" value="1"/>
</dbReference>
<dbReference type="SUPFAM" id="SSF52540">
    <property type="entry name" value="P-loop containing nucleoside triphosphate hydrolases"/>
    <property type="match status" value="1"/>
</dbReference>
<dbReference type="EMBL" id="AZFJ01000052">
    <property type="protein sequence ID" value="KRL85586.1"/>
    <property type="molecule type" value="Genomic_DNA"/>
</dbReference>
<evidence type="ECO:0000256" key="1">
    <source>
        <dbReference type="ARBA" id="ARBA00022448"/>
    </source>
</evidence>
<dbReference type="Proteomes" id="UP000051922">
    <property type="component" value="Unassembled WGS sequence"/>
</dbReference>
<comment type="caution">
    <text evidence="9">The sequence shown here is derived from an EMBL/GenBank/DDBJ whole genome shotgun (WGS) entry which is preliminary data.</text>
</comment>
<dbReference type="GO" id="GO:0016887">
    <property type="term" value="F:ATP hydrolysis activity"/>
    <property type="evidence" value="ECO:0007669"/>
    <property type="project" value="InterPro"/>
</dbReference>
<organism evidence="9 10">
    <name type="scientific">Lacticaseibacillus pantheris DSM 15945 = JCM 12539 = NBRC 106106</name>
    <dbReference type="NCBI Taxonomy" id="1423783"/>
    <lineage>
        <taxon>Bacteria</taxon>
        <taxon>Bacillati</taxon>
        <taxon>Bacillota</taxon>
        <taxon>Bacilli</taxon>
        <taxon>Lactobacillales</taxon>
        <taxon>Lactobacillaceae</taxon>
        <taxon>Lacticaseibacillus</taxon>
    </lineage>
</organism>
<proteinExistence type="predicted"/>
<dbReference type="GO" id="GO:0005524">
    <property type="term" value="F:ATP binding"/>
    <property type="evidence" value="ECO:0007669"/>
    <property type="project" value="UniProtKB-KW"/>
</dbReference>
<evidence type="ECO:0000256" key="2">
    <source>
        <dbReference type="ARBA" id="ARBA00022475"/>
    </source>
</evidence>
<dbReference type="InterPro" id="IPR003593">
    <property type="entry name" value="AAA+_ATPase"/>
</dbReference>
<sequence>MLTVQSLSKSYTRDKVSLNDVSFDAQPGTITAVIGPSGAGKTTLLRSLNQLIRDDAGTVTLNGENLRLLNKRALQRARRNIGMIFQNYNLIDALTVVENVLHGCLGRKSTLRGMLALYSADERAEAMALIGEMGLSEFAFVQCRHLSGGQKQRVGIARALMQHPQVLLCDEPIASLDPKSATLVMDILRQQADNKQLIVVVNLHQVAIARGYADHIVALNQGAKVFDGTAAALTDARVQEIYG</sequence>
<dbReference type="STRING" id="1423783.FC50_GL001759"/>
<keyword evidence="1" id="KW-0813">Transport</keyword>
<keyword evidence="2" id="KW-1003">Cell membrane</keyword>
<accession>A0A0R1U3N4</accession>
<gene>
    <name evidence="9" type="ORF">FC50_GL001759</name>
</gene>
<keyword evidence="5" id="KW-0918">Phosphonate transport</keyword>
<dbReference type="SMART" id="SM00382">
    <property type="entry name" value="AAA"/>
    <property type="match status" value="1"/>
</dbReference>
<dbReference type="GO" id="GO:0016020">
    <property type="term" value="C:membrane"/>
    <property type="evidence" value="ECO:0007669"/>
    <property type="project" value="InterPro"/>
</dbReference>
<dbReference type="InterPro" id="IPR012693">
    <property type="entry name" value="ABC_transpr_PhnC"/>
</dbReference>
<dbReference type="InterPro" id="IPR050086">
    <property type="entry name" value="MetN_ABC_transporter-like"/>
</dbReference>
<keyword evidence="6" id="KW-1278">Translocase</keyword>
<evidence type="ECO:0000259" key="8">
    <source>
        <dbReference type="PROSITE" id="PS50893"/>
    </source>
</evidence>
<evidence type="ECO:0000313" key="9">
    <source>
        <dbReference type="EMBL" id="KRL85586.1"/>
    </source>
</evidence>
<dbReference type="RefSeq" id="WP_056956988.1">
    <property type="nucleotide sequence ID" value="NZ_AZFJ01000052.1"/>
</dbReference>
<dbReference type="OrthoDB" id="9802264at2"/>